<proteinExistence type="predicted"/>
<dbReference type="AlphaFoldDB" id="A0A0A9CE26"/>
<organism evidence="1">
    <name type="scientific">Arundo donax</name>
    <name type="common">Giant reed</name>
    <name type="synonym">Donax arundinaceus</name>
    <dbReference type="NCBI Taxonomy" id="35708"/>
    <lineage>
        <taxon>Eukaryota</taxon>
        <taxon>Viridiplantae</taxon>
        <taxon>Streptophyta</taxon>
        <taxon>Embryophyta</taxon>
        <taxon>Tracheophyta</taxon>
        <taxon>Spermatophyta</taxon>
        <taxon>Magnoliopsida</taxon>
        <taxon>Liliopsida</taxon>
        <taxon>Poales</taxon>
        <taxon>Poaceae</taxon>
        <taxon>PACMAD clade</taxon>
        <taxon>Arundinoideae</taxon>
        <taxon>Arundineae</taxon>
        <taxon>Arundo</taxon>
    </lineage>
</organism>
<protein>
    <submittedName>
        <fullName evidence="1">Uncharacterized protein</fullName>
    </submittedName>
</protein>
<reference evidence="1" key="2">
    <citation type="journal article" date="2015" name="Data Brief">
        <title>Shoot transcriptome of the giant reed, Arundo donax.</title>
        <authorList>
            <person name="Barrero R.A."/>
            <person name="Guerrero F.D."/>
            <person name="Moolhuijzen P."/>
            <person name="Goolsby J.A."/>
            <person name="Tidwell J."/>
            <person name="Bellgard S.E."/>
            <person name="Bellgard M.I."/>
        </authorList>
    </citation>
    <scope>NUCLEOTIDE SEQUENCE</scope>
    <source>
        <tissue evidence="1">Shoot tissue taken approximately 20 cm above the soil surface</tissue>
    </source>
</reference>
<name>A0A0A9CE26_ARUDO</name>
<accession>A0A0A9CE26</accession>
<reference evidence="1" key="1">
    <citation type="submission" date="2014-09" db="EMBL/GenBank/DDBJ databases">
        <authorList>
            <person name="Magalhaes I.L.F."/>
            <person name="Oliveira U."/>
            <person name="Santos F.R."/>
            <person name="Vidigal T.H.D.A."/>
            <person name="Brescovit A.D."/>
            <person name="Santos A.J."/>
        </authorList>
    </citation>
    <scope>NUCLEOTIDE SEQUENCE</scope>
    <source>
        <tissue evidence="1">Shoot tissue taken approximately 20 cm above the soil surface</tissue>
    </source>
</reference>
<dbReference type="EMBL" id="GBRH01224049">
    <property type="protein sequence ID" value="JAD73846.1"/>
    <property type="molecule type" value="Transcribed_RNA"/>
</dbReference>
<sequence>MLPLIIVAYLCTAHASKRLRPDGKCKESLHVCCFSQGMWMGFHALIGLLQ</sequence>
<evidence type="ECO:0000313" key="1">
    <source>
        <dbReference type="EMBL" id="JAD73846.1"/>
    </source>
</evidence>